<accession>A0A836GRK4</accession>
<evidence type="ECO:0000313" key="2">
    <source>
        <dbReference type="Proteomes" id="UP000674179"/>
    </source>
</evidence>
<gene>
    <name evidence="1" type="ORF">CUR178_05360</name>
</gene>
<evidence type="ECO:0000313" key="1">
    <source>
        <dbReference type="EMBL" id="KAG5477654.1"/>
    </source>
</evidence>
<dbReference type="GeneID" id="94172562"/>
<reference evidence="1 2" key="1">
    <citation type="submission" date="2021-02" db="EMBL/GenBank/DDBJ databases">
        <title>Leishmania (Mundinia) enrietti genome sequencing and assembly.</title>
        <authorList>
            <person name="Almutairi H."/>
            <person name="Gatherer D."/>
        </authorList>
    </citation>
    <scope>NUCLEOTIDE SEQUENCE [LARGE SCALE GENOMIC DNA]</scope>
    <source>
        <strain evidence="1">CUR178</strain>
    </source>
</reference>
<dbReference type="KEGG" id="lenr:94172562"/>
<organism evidence="1 2">
    <name type="scientific">Leishmania enriettii</name>
    <dbReference type="NCBI Taxonomy" id="5663"/>
    <lineage>
        <taxon>Eukaryota</taxon>
        <taxon>Discoba</taxon>
        <taxon>Euglenozoa</taxon>
        <taxon>Kinetoplastea</taxon>
        <taxon>Metakinetoplastina</taxon>
        <taxon>Trypanosomatida</taxon>
        <taxon>Trypanosomatidae</taxon>
        <taxon>Leishmaniinae</taxon>
        <taxon>Leishmania</taxon>
    </lineage>
</organism>
<protein>
    <submittedName>
        <fullName evidence="1">Uncharacterized protein</fullName>
    </submittedName>
</protein>
<sequence>MYNSPVNTFRVGCTLGTFSEASSPFLASKCTGFCAAAATVGVKRVKRMRLLTTGKLVTQSLWHPHARASPGARGPIHLESIGIDTESSVIE</sequence>
<name>A0A836GRK4_LEIEN</name>
<dbReference type="RefSeq" id="XP_067692594.1">
    <property type="nucleotide sequence ID" value="XM_067837052.1"/>
</dbReference>
<dbReference type="EMBL" id="JAFHKP010000025">
    <property type="protein sequence ID" value="KAG5477654.1"/>
    <property type="molecule type" value="Genomic_DNA"/>
</dbReference>
<dbReference type="Proteomes" id="UP000674179">
    <property type="component" value="Chromosome 25"/>
</dbReference>
<keyword evidence="2" id="KW-1185">Reference proteome</keyword>
<dbReference type="AlphaFoldDB" id="A0A836GRK4"/>
<comment type="caution">
    <text evidence="1">The sequence shown here is derived from an EMBL/GenBank/DDBJ whole genome shotgun (WGS) entry which is preliminary data.</text>
</comment>
<proteinExistence type="predicted"/>